<organism evidence="4 5">
    <name type="scientific">Durusdinium trenchii</name>
    <dbReference type="NCBI Taxonomy" id="1381693"/>
    <lineage>
        <taxon>Eukaryota</taxon>
        <taxon>Sar</taxon>
        <taxon>Alveolata</taxon>
        <taxon>Dinophyceae</taxon>
        <taxon>Suessiales</taxon>
        <taxon>Symbiodiniaceae</taxon>
        <taxon>Durusdinium</taxon>
    </lineage>
</organism>
<keyword evidence="1" id="KW-0677">Repeat</keyword>
<feature type="domain" description="3'-5' exonuclease" evidence="3">
    <location>
        <begin position="1007"/>
        <end position="1177"/>
    </location>
</feature>
<gene>
    <name evidence="4" type="ORF">CCMP2556_LOCUS48821</name>
</gene>
<dbReference type="InterPro" id="IPR036397">
    <property type="entry name" value="RNaseH_sf"/>
</dbReference>
<comment type="caution">
    <text evidence="4">The sequence shown here is derived from an EMBL/GenBank/DDBJ whole genome shotgun (WGS) entry which is preliminary data.</text>
</comment>
<evidence type="ECO:0000256" key="2">
    <source>
        <dbReference type="ARBA" id="ARBA00023043"/>
    </source>
</evidence>
<reference evidence="4 5" key="1">
    <citation type="submission" date="2024-02" db="EMBL/GenBank/DDBJ databases">
        <authorList>
            <person name="Chen Y."/>
            <person name="Shah S."/>
            <person name="Dougan E. K."/>
            <person name="Thang M."/>
            <person name="Chan C."/>
        </authorList>
    </citation>
    <scope>NUCLEOTIDE SEQUENCE [LARGE SCALE GENOMIC DNA]</scope>
</reference>
<dbReference type="PANTHER" id="PTHR24198">
    <property type="entry name" value="ANKYRIN REPEAT AND PROTEIN KINASE DOMAIN-CONTAINING PROTEIN"/>
    <property type="match status" value="1"/>
</dbReference>
<keyword evidence="2" id="KW-0040">ANK repeat</keyword>
<evidence type="ECO:0000313" key="5">
    <source>
        <dbReference type="Proteomes" id="UP001642484"/>
    </source>
</evidence>
<dbReference type="SUPFAM" id="SSF53098">
    <property type="entry name" value="Ribonuclease H-like"/>
    <property type="match status" value="1"/>
</dbReference>
<accession>A0ABP0RUP3</accession>
<dbReference type="InterPro" id="IPR012337">
    <property type="entry name" value="RNaseH-like_sf"/>
</dbReference>
<evidence type="ECO:0000256" key="1">
    <source>
        <dbReference type="ARBA" id="ARBA00022737"/>
    </source>
</evidence>
<name>A0ABP0RUP3_9DINO</name>
<dbReference type="Pfam" id="PF13857">
    <property type="entry name" value="Ank_5"/>
    <property type="match status" value="1"/>
</dbReference>
<dbReference type="Gene3D" id="1.25.40.20">
    <property type="entry name" value="Ankyrin repeat-containing domain"/>
    <property type="match status" value="4"/>
</dbReference>
<dbReference type="Gene3D" id="3.30.420.10">
    <property type="entry name" value="Ribonuclease H-like superfamily/Ribonuclease H"/>
    <property type="match status" value="1"/>
</dbReference>
<dbReference type="PANTHER" id="PTHR24198:SF165">
    <property type="entry name" value="ANKYRIN REPEAT-CONTAINING PROTEIN-RELATED"/>
    <property type="match status" value="1"/>
</dbReference>
<dbReference type="InterPro" id="IPR036770">
    <property type="entry name" value="Ankyrin_rpt-contain_sf"/>
</dbReference>
<sequence length="1219" mass="133412">MLRKEAWTGRPFVRLTPAGEASRGREKGILVLPQRRPSVECAYLALLVLGNHLPRKLDHKEVHANQQGLWVRKSRSVSEGSACLIIETEAPPDHLDKMKERCFDDLPQILRGATSLLDLPELEDHLHLSGEIRSACSEHARLGPLVQNLCSIIAPPSQTRRHYSRFQSEDAESSVGFLGGDVPGLLSDIPLAAALLTSTWWRAQILSDAGERRLSQLQGPLKGRDLVLWWLMKVMAHERTSFAFKLACDDLTHELHLEELETIPHDLLPALSKACPPANQPTFASPMTAEQQAHLAEKRAEALRLKESLIEAVKSRDVALVRELVLKGAPVDTTIRLRATRGLPKGTGFSAAGAGSQRWVEVSLLHLAMSVCIQEPESATHPAHKIAEDLGMTFSRQAFRPCFGGSMLEVFQSAQMNLDSSDSDGLSPIFYAAMCGNTCCLQHLLESGGTSLLEHRDNYGRNILYWAVANNQPSTVEWILANASGRITVDDANVEGQTALAKAAWCDLPEIAKILLAHRADPTITDKHGRHALHKAAWGPDGGRNGVKVVGGQEVGGSPQCVELFLRADFLRSIAVRDVYGATPVQVASTSGAVEALDLLLQTQEGRAEATAALAATAFRGQQECLKLLLDAKADLYQCNPLGFSAFDCAVAGESASGLGELLTRLLKEEPLSGSALKLLESAMNCACRLRNSVLLEMLLSVEETRDFLHQEFVALCVQATLDKDLEPPKAWPPFAASPKMPIKWTNSQALVALNSFGPASEEDLKKLKRCCVLLLKAGAPVSSATLALTIRNHLGSDLSFLEMLTGQMLRFNPEIHQLSWPLVAAIQTHHRPAVQSLLDHAADPTSEDGFPIALAAALGHSDIMAWFLGSCPSCKLLCREEFSSPLPWTTIADKSGTLCGQMVPLQVVAARFGHQECMALVDSAARGLAPTTAGPDSCLREGQLLKARGTSLAPRVMSFRVEEREEASATSASQAENDGFSSFCQLIQIWERRRFDADPAPLPSRIHFVSTSGEAFAAIETLRADLHGRAVLGVDVECYRDVICTVQLSSGVHHFVLDGLVLHQEMSSILGFLAEPDIIKVFHSPRNDLRWLRINFDISPCNIFDTASAAMKLNSVFTTTPSLKELSMQLLHVQLDKRYQQADWRLRPLTPEMLQYAATDASVLVPLFQRFCCLLSPDELQDSWSATNKLNYKTELPLLRVTLDGFQFQHSESPLTSS</sequence>
<dbReference type="InterPro" id="IPR002562">
    <property type="entry name" value="3'-5'_exonuclease_dom"/>
</dbReference>
<dbReference type="EMBL" id="CAXAMN010026583">
    <property type="protein sequence ID" value="CAK9104083.1"/>
    <property type="molecule type" value="Genomic_DNA"/>
</dbReference>
<dbReference type="Proteomes" id="UP001642484">
    <property type="component" value="Unassembled WGS sequence"/>
</dbReference>
<dbReference type="SMART" id="SM00474">
    <property type="entry name" value="35EXOc"/>
    <property type="match status" value="1"/>
</dbReference>
<dbReference type="Pfam" id="PF12796">
    <property type="entry name" value="Ank_2"/>
    <property type="match status" value="1"/>
</dbReference>
<evidence type="ECO:0000313" key="4">
    <source>
        <dbReference type="EMBL" id="CAK9104083.1"/>
    </source>
</evidence>
<protein>
    <recommendedName>
        <fullName evidence="3">3'-5' exonuclease domain-containing protein</fullName>
    </recommendedName>
</protein>
<proteinExistence type="predicted"/>
<dbReference type="Pfam" id="PF01612">
    <property type="entry name" value="DNA_pol_A_exo1"/>
    <property type="match status" value="1"/>
</dbReference>
<keyword evidence="5" id="KW-1185">Reference proteome</keyword>
<dbReference type="SMART" id="SM00248">
    <property type="entry name" value="ANK"/>
    <property type="match status" value="7"/>
</dbReference>
<dbReference type="CDD" id="cd06142">
    <property type="entry name" value="RNaseD_exo"/>
    <property type="match status" value="1"/>
</dbReference>
<evidence type="ECO:0000259" key="3">
    <source>
        <dbReference type="SMART" id="SM00474"/>
    </source>
</evidence>
<dbReference type="InterPro" id="IPR002110">
    <property type="entry name" value="Ankyrin_rpt"/>
</dbReference>
<dbReference type="SUPFAM" id="SSF48403">
    <property type="entry name" value="Ankyrin repeat"/>
    <property type="match status" value="1"/>
</dbReference>